<keyword evidence="2" id="KW-0378">Hydrolase</keyword>
<keyword evidence="5" id="KW-1185">Reference proteome</keyword>
<evidence type="ECO:0000259" key="3">
    <source>
        <dbReference type="SMART" id="SM00824"/>
    </source>
</evidence>
<evidence type="ECO:0000313" key="4">
    <source>
        <dbReference type="EMBL" id="SDO23810.1"/>
    </source>
</evidence>
<protein>
    <submittedName>
        <fullName evidence="4">Surfactin synthase thioesterase subunit</fullName>
    </submittedName>
</protein>
<dbReference type="InterPro" id="IPR029058">
    <property type="entry name" value="AB_hydrolase_fold"/>
</dbReference>
<reference evidence="5" key="1">
    <citation type="submission" date="2016-10" db="EMBL/GenBank/DDBJ databases">
        <authorList>
            <person name="Varghese N."/>
            <person name="Submissions S."/>
        </authorList>
    </citation>
    <scope>NUCLEOTIDE SEQUENCE [LARGE SCALE GENOMIC DNA]</scope>
    <source>
        <strain evidence="5">JCM 21621</strain>
    </source>
</reference>
<dbReference type="RefSeq" id="WP_084311283.1">
    <property type="nucleotide sequence ID" value="NZ_FNIJ01000009.1"/>
</dbReference>
<dbReference type="EMBL" id="FNIJ01000009">
    <property type="protein sequence ID" value="SDO23810.1"/>
    <property type="molecule type" value="Genomic_DNA"/>
</dbReference>
<sequence>MQPLTLFCLPYAGASAMCYARWRRRVPGWLEVRPLELPGRGSRSGEPLAGDLVGLAAQLAHELRGSLHRPYALFGHSMGSLLAYELACAIRARGLPGPRALLVSGGSAPGQRDYLRFREPRSDEQLLAELRDLQGTPAAVLEDAELMRLTLPILRADFLLCGRYRPQPSAPLDCPLHVFAGTGDRASREQLLAWREHAAAEFSLEMFPGDHFFIHSCESALLERMAACLSATSARPVARVG</sequence>
<dbReference type="OrthoDB" id="8480037at2"/>
<name>A0A1H0HY82_9PSED</name>
<evidence type="ECO:0000313" key="5">
    <source>
        <dbReference type="Proteomes" id="UP000242957"/>
    </source>
</evidence>
<comment type="similarity">
    <text evidence="1">Belongs to the thioesterase family.</text>
</comment>
<organism evidence="4 5">
    <name type="scientific">Pseudomonas jinjuensis</name>
    <dbReference type="NCBI Taxonomy" id="198616"/>
    <lineage>
        <taxon>Bacteria</taxon>
        <taxon>Pseudomonadati</taxon>
        <taxon>Pseudomonadota</taxon>
        <taxon>Gammaproteobacteria</taxon>
        <taxon>Pseudomonadales</taxon>
        <taxon>Pseudomonadaceae</taxon>
        <taxon>Pseudomonas</taxon>
    </lineage>
</organism>
<evidence type="ECO:0000256" key="1">
    <source>
        <dbReference type="ARBA" id="ARBA00007169"/>
    </source>
</evidence>
<gene>
    <name evidence="4" type="ORF">SAMN05216193_10951</name>
</gene>
<dbReference type="AlphaFoldDB" id="A0A1H0HY82"/>
<dbReference type="Proteomes" id="UP000242957">
    <property type="component" value="Unassembled WGS sequence"/>
</dbReference>
<evidence type="ECO:0000256" key="2">
    <source>
        <dbReference type="ARBA" id="ARBA00022801"/>
    </source>
</evidence>
<dbReference type="PANTHER" id="PTHR11487:SF0">
    <property type="entry name" value="S-ACYL FATTY ACID SYNTHASE THIOESTERASE, MEDIUM CHAIN"/>
    <property type="match status" value="1"/>
</dbReference>
<dbReference type="InterPro" id="IPR001031">
    <property type="entry name" value="Thioesterase"/>
</dbReference>
<dbReference type="GO" id="GO:0016787">
    <property type="term" value="F:hydrolase activity"/>
    <property type="evidence" value="ECO:0007669"/>
    <property type="project" value="UniProtKB-KW"/>
</dbReference>
<proteinExistence type="inferred from homology"/>
<dbReference type="SUPFAM" id="SSF53474">
    <property type="entry name" value="alpha/beta-Hydrolases"/>
    <property type="match status" value="1"/>
</dbReference>
<dbReference type="STRING" id="198616.SAMN05216193_10951"/>
<dbReference type="Gene3D" id="3.40.50.1820">
    <property type="entry name" value="alpha/beta hydrolase"/>
    <property type="match status" value="1"/>
</dbReference>
<dbReference type="Pfam" id="PF00975">
    <property type="entry name" value="Thioesterase"/>
    <property type="match status" value="1"/>
</dbReference>
<dbReference type="GO" id="GO:0008610">
    <property type="term" value="P:lipid biosynthetic process"/>
    <property type="evidence" value="ECO:0007669"/>
    <property type="project" value="TreeGrafter"/>
</dbReference>
<feature type="domain" description="Thioesterase TesA-like" evidence="3">
    <location>
        <begin position="7"/>
        <end position="229"/>
    </location>
</feature>
<dbReference type="InterPro" id="IPR012223">
    <property type="entry name" value="TEII"/>
</dbReference>
<accession>A0A1H0HY82</accession>
<dbReference type="InterPro" id="IPR020802">
    <property type="entry name" value="TesA-like"/>
</dbReference>
<dbReference type="SMART" id="SM00824">
    <property type="entry name" value="PKS_TE"/>
    <property type="match status" value="1"/>
</dbReference>
<dbReference type="PANTHER" id="PTHR11487">
    <property type="entry name" value="THIOESTERASE"/>
    <property type="match status" value="1"/>
</dbReference>